<gene>
    <name evidence="3" type="ORF">Ddye_028360</name>
</gene>
<dbReference type="Proteomes" id="UP001280121">
    <property type="component" value="Unassembled WGS sequence"/>
</dbReference>
<dbReference type="InterPro" id="IPR025558">
    <property type="entry name" value="DUF4283"/>
</dbReference>
<dbReference type="AlphaFoldDB" id="A0AAD9TQU2"/>
<protein>
    <recommendedName>
        <fullName evidence="2">DUF4283 domain-containing protein</fullName>
    </recommendedName>
</protein>
<sequence>MKNGGRHMFLRLIGKLLSNKPVNREAFLVVMLKIWRTLEGFEIEVIGGNTFSFTFKNDDDKRRILHGGPWSFDNALLVIEEPLGKGDIQDMRFNKVAFWIYFHRVPLICMTSEIGRFLGGLIGEVEEVDDGRSHDCVGKYIHVRVVIDITQPLRRMLMVDVLHDGNELMMLLRYEKLQEYCFRYGRLVHVVRDCGVRPSSAKPNDFTVLYGPWLRDSNPMKYGKGRGRSEDTRANERQMRGNDHDGSSQDWDGERENQQHVGGERTGSLPIDWSSPTGGELEATRESSSCQSLKYRILDGGKSGSHVLGHIELGKVDYADKSISTGKGDGHVKTVVNLITDDSISCRLVQPSGKGVSSTVCGLVGDQFKVRRVQERIRGDTQINVEGLVGNKGGIGLSKDAQVCLENVAMDVEIDSWKMGQNDGDIVNLSPGTTDGGREGIGTGHRTSKWKRWAREGGRVVGGSLSEFQTGKQNLVGDENSVVQE</sequence>
<dbReference type="PANTHER" id="PTHR31286">
    <property type="entry name" value="GLYCINE-RICH CELL WALL STRUCTURAL PROTEIN 1.8-LIKE"/>
    <property type="match status" value="1"/>
</dbReference>
<feature type="region of interest" description="Disordered" evidence="1">
    <location>
        <begin position="220"/>
        <end position="286"/>
    </location>
</feature>
<evidence type="ECO:0000259" key="2">
    <source>
        <dbReference type="Pfam" id="PF14111"/>
    </source>
</evidence>
<feature type="compositionally biased region" description="Basic and acidic residues" evidence="1">
    <location>
        <begin position="227"/>
        <end position="258"/>
    </location>
</feature>
<reference evidence="3" key="1">
    <citation type="journal article" date="2023" name="Plant J.">
        <title>Genome sequences and population genomics provide insights into the demographic history, inbreeding, and mutation load of two 'living fossil' tree species of Dipteronia.</title>
        <authorList>
            <person name="Feng Y."/>
            <person name="Comes H.P."/>
            <person name="Chen J."/>
            <person name="Zhu S."/>
            <person name="Lu R."/>
            <person name="Zhang X."/>
            <person name="Li P."/>
            <person name="Qiu J."/>
            <person name="Olsen K.M."/>
            <person name="Qiu Y."/>
        </authorList>
    </citation>
    <scope>NUCLEOTIDE SEQUENCE</scope>
    <source>
        <strain evidence="3">KIB01</strain>
    </source>
</reference>
<dbReference type="EMBL" id="JANJYI010000008">
    <property type="protein sequence ID" value="KAK2640565.1"/>
    <property type="molecule type" value="Genomic_DNA"/>
</dbReference>
<feature type="domain" description="DUF4283" evidence="2">
    <location>
        <begin position="12"/>
        <end position="80"/>
    </location>
</feature>
<keyword evidence="4" id="KW-1185">Reference proteome</keyword>
<dbReference type="Pfam" id="PF14111">
    <property type="entry name" value="DUF4283"/>
    <property type="match status" value="1"/>
</dbReference>
<evidence type="ECO:0000313" key="4">
    <source>
        <dbReference type="Proteomes" id="UP001280121"/>
    </source>
</evidence>
<organism evidence="3 4">
    <name type="scientific">Dipteronia dyeriana</name>
    <dbReference type="NCBI Taxonomy" id="168575"/>
    <lineage>
        <taxon>Eukaryota</taxon>
        <taxon>Viridiplantae</taxon>
        <taxon>Streptophyta</taxon>
        <taxon>Embryophyta</taxon>
        <taxon>Tracheophyta</taxon>
        <taxon>Spermatophyta</taxon>
        <taxon>Magnoliopsida</taxon>
        <taxon>eudicotyledons</taxon>
        <taxon>Gunneridae</taxon>
        <taxon>Pentapetalae</taxon>
        <taxon>rosids</taxon>
        <taxon>malvids</taxon>
        <taxon>Sapindales</taxon>
        <taxon>Sapindaceae</taxon>
        <taxon>Hippocastanoideae</taxon>
        <taxon>Acereae</taxon>
        <taxon>Dipteronia</taxon>
    </lineage>
</organism>
<evidence type="ECO:0000313" key="3">
    <source>
        <dbReference type="EMBL" id="KAK2640565.1"/>
    </source>
</evidence>
<comment type="caution">
    <text evidence="3">The sequence shown here is derived from an EMBL/GenBank/DDBJ whole genome shotgun (WGS) entry which is preliminary data.</text>
</comment>
<evidence type="ECO:0000256" key="1">
    <source>
        <dbReference type="SAM" id="MobiDB-lite"/>
    </source>
</evidence>
<dbReference type="PANTHER" id="PTHR31286:SF167">
    <property type="entry name" value="OS09G0268800 PROTEIN"/>
    <property type="match status" value="1"/>
</dbReference>
<dbReference type="InterPro" id="IPR040256">
    <property type="entry name" value="At4g02000-like"/>
</dbReference>
<accession>A0AAD9TQU2</accession>
<proteinExistence type="predicted"/>
<name>A0AAD9TQU2_9ROSI</name>